<evidence type="ECO:0000256" key="7">
    <source>
        <dbReference type="ARBA" id="ARBA00023284"/>
    </source>
</evidence>
<dbReference type="GO" id="GO:0005788">
    <property type="term" value="C:endoplasmic reticulum lumen"/>
    <property type="evidence" value="ECO:0007669"/>
    <property type="project" value="UniProtKB-SubCell"/>
</dbReference>
<evidence type="ECO:0000256" key="9">
    <source>
        <dbReference type="SAM" id="MobiDB-lite"/>
    </source>
</evidence>
<evidence type="ECO:0000313" key="11">
    <source>
        <dbReference type="Proteomes" id="UP001515480"/>
    </source>
</evidence>
<dbReference type="GO" id="GO:0003756">
    <property type="term" value="F:protein disulfide isomerase activity"/>
    <property type="evidence" value="ECO:0007669"/>
    <property type="project" value="UniProtKB-EC"/>
</dbReference>
<comment type="caution">
    <text evidence="10">The sequence shown here is derived from an EMBL/GenBank/DDBJ whole genome shotgun (WGS) entry which is preliminary data.</text>
</comment>
<evidence type="ECO:0000313" key="10">
    <source>
        <dbReference type="EMBL" id="KAL1523855.1"/>
    </source>
</evidence>
<evidence type="ECO:0000256" key="8">
    <source>
        <dbReference type="RuleBase" id="RU362126"/>
    </source>
</evidence>
<feature type="region of interest" description="Disordered" evidence="9">
    <location>
        <begin position="25"/>
        <end position="64"/>
    </location>
</feature>
<dbReference type="Pfam" id="PF00262">
    <property type="entry name" value="Calreticulin"/>
    <property type="match status" value="1"/>
</dbReference>
<keyword evidence="8" id="KW-0143">Chaperone</keyword>
<keyword evidence="11" id="KW-1185">Reference proteome</keyword>
<feature type="compositionally biased region" description="Acidic residues" evidence="9">
    <location>
        <begin position="25"/>
        <end position="37"/>
    </location>
</feature>
<protein>
    <recommendedName>
        <fullName evidence="4">protein disulfide-isomerase</fullName>
        <ecNumber evidence="4">5.3.4.1</ecNumber>
    </recommendedName>
</protein>
<dbReference type="PANTHER" id="PTHR18929">
    <property type="entry name" value="PROTEIN DISULFIDE ISOMERASE"/>
    <property type="match status" value="1"/>
</dbReference>
<dbReference type="GO" id="GO:0034976">
    <property type="term" value="P:response to endoplasmic reticulum stress"/>
    <property type="evidence" value="ECO:0007669"/>
    <property type="project" value="TreeGrafter"/>
</dbReference>
<feature type="signal peptide" evidence="8">
    <location>
        <begin position="1"/>
        <end position="20"/>
    </location>
</feature>
<organism evidence="10 11">
    <name type="scientific">Prymnesium parvum</name>
    <name type="common">Toxic golden alga</name>
    <dbReference type="NCBI Taxonomy" id="97485"/>
    <lineage>
        <taxon>Eukaryota</taxon>
        <taxon>Haptista</taxon>
        <taxon>Haptophyta</taxon>
        <taxon>Prymnesiophyceae</taxon>
        <taxon>Prymnesiales</taxon>
        <taxon>Prymnesiaceae</taxon>
        <taxon>Prymnesium</taxon>
    </lineage>
</organism>
<evidence type="ECO:0000256" key="2">
    <source>
        <dbReference type="ARBA" id="ARBA00004319"/>
    </source>
</evidence>
<evidence type="ECO:0000256" key="3">
    <source>
        <dbReference type="ARBA" id="ARBA00006347"/>
    </source>
</evidence>
<gene>
    <name evidence="10" type="ORF">AB1Y20_018776</name>
</gene>
<dbReference type="AlphaFoldDB" id="A0AB34JT38"/>
<dbReference type="Gene3D" id="3.40.30.10">
    <property type="entry name" value="Glutaredoxin"/>
    <property type="match status" value="2"/>
</dbReference>
<feature type="compositionally biased region" description="Gly residues" evidence="9">
    <location>
        <begin position="38"/>
        <end position="48"/>
    </location>
</feature>
<proteinExistence type="inferred from homology"/>
<reference evidence="10 11" key="1">
    <citation type="journal article" date="2024" name="Science">
        <title>Giant polyketide synthase enzymes in the biosynthesis of giant marine polyether toxins.</title>
        <authorList>
            <person name="Fallon T.R."/>
            <person name="Shende V.V."/>
            <person name="Wierzbicki I.H."/>
            <person name="Pendleton A.L."/>
            <person name="Watervoot N.F."/>
            <person name="Auber R.P."/>
            <person name="Gonzalez D.J."/>
            <person name="Wisecaver J.H."/>
            <person name="Moore B.S."/>
        </authorList>
    </citation>
    <scope>NUCLEOTIDE SEQUENCE [LARGE SCALE GENOMIC DNA]</scope>
    <source>
        <strain evidence="10 11">12B1</strain>
    </source>
</reference>
<feature type="compositionally biased region" description="Acidic residues" evidence="9">
    <location>
        <begin position="332"/>
        <end position="348"/>
    </location>
</feature>
<dbReference type="InterPro" id="IPR009033">
    <property type="entry name" value="Calreticulin/calnexin_P_dom_sf"/>
</dbReference>
<feature type="region of interest" description="Disordered" evidence="9">
    <location>
        <begin position="319"/>
        <end position="348"/>
    </location>
</feature>
<dbReference type="Pfam" id="PF13848">
    <property type="entry name" value="Thioredoxin_6"/>
    <property type="match status" value="1"/>
</dbReference>
<name>A0AB34JT38_PRYPA</name>
<sequence length="348" mass="37649">MKAAYLALVAIALLAPHALCEPYGEEGEEPYPGEGEEGYGGGEGGGYGGEDEMPPPPPPDSTQELTSLAEFEAFIDNMDASVIAAFTQKQIVDPKASMPDGWDTEEDGEWEPPVIENPTLTSFNTISTNIYGYRYAFTTSPEVLEKLKCKNSGLFLYRSPKFVSVKDGDRPRERFPSATLTESAVSNWLAAKAQPLVGMYSPTTKDRYKSAVLVVFMNLDFEKNAQSVQYVLKRARKAAAALKGKLSIAVGSLSELSYELSDFGLTSNKPTADILMGIRDGANHYSGSDFFSQSGESAGFSGKTLSMFADAYVAGSLTPYVKPDEPTGGDEPPAEDEDYTEGDEKEEM</sequence>
<keyword evidence="5 8" id="KW-0256">Endoplasmic reticulum</keyword>
<comment type="similarity">
    <text evidence="3">Belongs to the protein disulfide isomerase family.</text>
</comment>
<keyword evidence="7" id="KW-0676">Redox-active center</keyword>
<evidence type="ECO:0000256" key="5">
    <source>
        <dbReference type="ARBA" id="ARBA00022824"/>
    </source>
</evidence>
<dbReference type="GO" id="GO:0051082">
    <property type="term" value="F:unfolded protein binding"/>
    <property type="evidence" value="ECO:0007669"/>
    <property type="project" value="InterPro"/>
</dbReference>
<comment type="similarity">
    <text evidence="8">Belongs to the calreticulin family.</text>
</comment>
<dbReference type="InterPro" id="IPR001580">
    <property type="entry name" value="Calret/calnex"/>
</dbReference>
<dbReference type="PANTHER" id="PTHR18929:SF132">
    <property type="entry name" value="PROTEIN DISULFIDE-ISOMERASE A3"/>
    <property type="match status" value="1"/>
</dbReference>
<comment type="catalytic activity">
    <reaction evidence="1">
        <text>Catalyzes the rearrangement of -S-S- bonds in proteins.</text>
        <dbReference type="EC" id="5.3.4.1"/>
    </reaction>
</comment>
<evidence type="ECO:0000256" key="4">
    <source>
        <dbReference type="ARBA" id="ARBA00012723"/>
    </source>
</evidence>
<keyword evidence="6" id="KW-0413">Isomerase</keyword>
<dbReference type="GO" id="GO:0005509">
    <property type="term" value="F:calcium ion binding"/>
    <property type="evidence" value="ECO:0007669"/>
    <property type="project" value="InterPro"/>
</dbReference>
<comment type="subcellular location">
    <subcellularLocation>
        <location evidence="2">Endoplasmic reticulum lumen</location>
    </subcellularLocation>
</comment>
<keyword evidence="8" id="KW-0732">Signal</keyword>
<dbReference type="SUPFAM" id="SSF63887">
    <property type="entry name" value="P-domain of calnexin/calreticulin"/>
    <property type="match status" value="1"/>
</dbReference>
<dbReference type="EC" id="5.3.4.1" evidence="4"/>
<evidence type="ECO:0000256" key="1">
    <source>
        <dbReference type="ARBA" id="ARBA00001182"/>
    </source>
</evidence>
<dbReference type="Proteomes" id="UP001515480">
    <property type="component" value="Unassembled WGS sequence"/>
</dbReference>
<evidence type="ECO:0000256" key="6">
    <source>
        <dbReference type="ARBA" id="ARBA00023235"/>
    </source>
</evidence>
<dbReference type="GO" id="GO:0006457">
    <property type="term" value="P:protein folding"/>
    <property type="evidence" value="ECO:0007669"/>
    <property type="project" value="InterPro"/>
</dbReference>
<accession>A0AB34JT38</accession>
<feature type="chain" id="PRO_5044041871" description="protein disulfide-isomerase" evidence="8">
    <location>
        <begin position="21"/>
        <end position="348"/>
    </location>
</feature>
<dbReference type="EMBL" id="JBGBPQ010000005">
    <property type="protein sequence ID" value="KAL1523855.1"/>
    <property type="molecule type" value="Genomic_DNA"/>
</dbReference>